<dbReference type="EMBL" id="MHNL01000015">
    <property type="protein sequence ID" value="OGZ44695.1"/>
    <property type="molecule type" value="Genomic_DNA"/>
</dbReference>
<name>A0A1G2G326_9BACT</name>
<comment type="caution">
    <text evidence="1">The sequence shown here is derived from an EMBL/GenBank/DDBJ whole genome shotgun (WGS) entry which is preliminary data.</text>
</comment>
<accession>A0A1G2G326</accession>
<gene>
    <name evidence="1" type="ORF">A2756_04540</name>
</gene>
<organism evidence="1 2">
    <name type="scientific">Candidatus Ryanbacteria bacterium RIFCSPHIGHO2_01_FULL_48_27</name>
    <dbReference type="NCBI Taxonomy" id="1802115"/>
    <lineage>
        <taxon>Bacteria</taxon>
        <taxon>Candidatus Ryaniibacteriota</taxon>
    </lineage>
</organism>
<reference evidence="1 2" key="1">
    <citation type="journal article" date="2016" name="Nat. Commun.">
        <title>Thousands of microbial genomes shed light on interconnected biogeochemical processes in an aquifer system.</title>
        <authorList>
            <person name="Anantharaman K."/>
            <person name="Brown C.T."/>
            <person name="Hug L.A."/>
            <person name="Sharon I."/>
            <person name="Castelle C.J."/>
            <person name="Probst A.J."/>
            <person name="Thomas B.C."/>
            <person name="Singh A."/>
            <person name="Wilkins M.J."/>
            <person name="Karaoz U."/>
            <person name="Brodie E.L."/>
            <person name="Williams K.H."/>
            <person name="Hubbard S.S."/>
            <person name="Banfield J.F."/>
        </authorList>
    </citation>
    <scope>NUCLEOTIDE SEQUENCE [LARGE SCALE GENOMIC DNA]</scope>
</reference>
<dbReference type="AlphaFoldDB" id="A0A1G2G326"/>
<evidence type="ECO:0000313" key="2">
    <source>
        <dbReference type="Proteomes" id="UP000177785"/>
    </source>
</evidence>
<sequence length="195" mass="21497">MALAPSVSFAHATTHHMGFRESAFNTYYYKEATLSMTTRPTNCTIDCFAVVNVGLSQSSYWAEAGLGFVGFWGLASNQVGLYWATHWNTRGTLVAKVPLGAIVRTRFWRNANKTFSAEWTYTWQGKYYYNYTPAIAGWSGNVVGYTHVDAYNKSSVDLKPVYFTAVSIFPATGSKTTSSPYTLLGGPGSYTAGLY</sequence>
<dbReference type="STRING" id="1802115.A2756_04540"/>
<dbReference type="Proteomes" id="UP000177785">
    <property type="component" value="Unassembled WGS sequence"/>
</dbReference>
<proteinExistence type="predicted"/>
<protein>
    <submittedName>
        <fullName evidence="1">Uncharacterized protein</fullName>
    </submittedName>
</protein>
<evidence type="ECO:0000313" key="1">
    <source>
        <dbReference type="EMBL" id="OGZ44695.1"/>
    </source>
</evidence>